<gene>
    <name evidence="2" type="ORF">ADH67_06200</name>
</gene>
<dbReference type="RefSeq" id="WP_066593160.1">
    <property type="nucleotide sequence ID" value="NZ_CAJTBZ010000049.1"/>
</dbReference>
<organism evidence="2 3">
    <name type="scientific">Turicimonas muris</name>
    <dbReference type="NCBI Taxonomy" id="1796652"/>
    <lineage>
        <taxon>Bacteria</taxon>
        <taxon>Pseudomonadati</taxon>
        <taxon>Pseudomonadota</taxon>
        <taxon>Betaproteobacteria</taxon>
        <taxon>Burkholderiales</taxon>
        <taxon>Sutterellaceae</taxon>
        <taxon>Turicimonas</taxon>
    </lineage>
</organism>
<reference evidence="3" key="1">
    <citation type="submission" date="2017-05" db="EMBL/GenBank/DDBJ databases">
        <title>Improved OligoMM genomes.</title>
        <authorList>
            <person name="Garzetti D."/>
        </authorList>
    </citation>
    <scope>NUCLEOTIDE SEQUENCE [LARGE SCALE GENOMIC DNA]</scope>
    <source>
        <strain evidence="3">YL45</strain>
    </source>
</reference>
<dbReference type="Pfam" id="PF05016">
    <property type="entry name" value="ParE_toxin"/>
    <property type="match status" value="1"/>
</dbReference>
<sequence length="112" mass="13152">MCYKVTISKKARDDLVKLTTYLAVDCAVPITAERQRNRILEGIESLKQFPYRCKCFLTKEKFQGIEFRTLILDPWQVIFVIDEKSKTVDIVRILSSRMDLPSHLQKQFSLRP</sequence>
<dbReference type="Proteomes" id="UP000214610">
    <property type="component" value="Unassembled WGS sequence"/>
</dbReference>
<evidence type="ECO:0000313" key="2">
    <source>
        <dbReference type="EMBL" id="OXE49714.1"/>
    </source>
</evidence>
<proteinExistence type="predicted"/>
<dbReference type="InterPro" id="IPR035093">
    <property type="entry name" value="RelE/ParE_toxin_dom_sf"/>
</dbReference>
<protein>
    <submittedName>
        <fullName evidence="2">RelE/ParE family toxin</fullName>
    </submittedName>
</protein>
<dbReference type="AlphaFoldDB" id="A0A227KP37"/>
<dbReference type="SUPFAM" id="SSF143011">
    <property type="entry name" value="RelE-like"/>
    <property type="match status" value="1"/>
</dbReference>
<dbReference type="Gene3D" id="3.30.2310.20">
    <property type="entry name" value="RelE-like"/>
    <property type="match status" value="1"/>
</dbReference>
<evidence type="ECO:0000313" key="3">
    <source>
        <dbReference type="Proteomes" id="UP000214610"/>
    </source>
</evidence>
<keyword evidence="1" id="KW-1277">Toxin-antitoxin system</keyword>
<name>A0A227KP37_9BURK</name>
<evidence type="ECO:0000256" key="1">
    <source>
        <dbReference type="ARBA" id="ARBA00022649"/>
    </source>
</evidence>
<keyword evidence="3" id="KW-1185">Reference proteome</keyword>
<dbReference type="InterPro" id="IPR007712">
    <property type="entry name" value="RelE/ParE_toxin"/>
</dbReference>
<dbReference type="GeneID" id="78361619"/>
<accession>A0A227KP37</accession>
<dbReference type="EMBL" id="NHMP01000003">
    <property type="protein sequence ID" value="OXE49714.1"/>
    <property type="molecule type" value="Genomic_DNA"/>
</dbReference>
<comment type="caution">
    <text evidence="2">The sequence shown here is derived from an EMBL/GenBank/DDBJ whole genome shotgun (WGS) entry which is preliminary data.</text>
</comment>